<feature type="transmembrane region" description="Helical" evidence="1">
    <location>
        <begin position="640"/>
        <end position="660"/>
    </location>
</feature>
<feature type="transmembrane region" description="Helical" evidence="1">
    <location>
        <begin position="101"/>
        <end position="126"/>
    </location>
</feature>
<accession>A0A4Y9YU33</accession>
<dbReference type="OrthoDB" id="3226582at2759"/>
<protein>
    <submittedName>
        <fullName evidence="2">Uncharacterized protein</fullName>
    </submittedName>
</protein>
<comment type="caution">
    <text evidence="2">The sequence shown here is derived from an EMBL/GenBank/DDBJ whole genome shotgun (WGS) entry which is preliminary data.</text>
</comment>
<gene>
    <name evidence="2" type="ORF">EVG20_g5180</name>
</gene>
<feature type="transmembrane region" description="Helical" evidence="1">
    <location>
        <begin position="231"/>
        <end position="254"/>
    </location>
</feature>
<evidence type="ECO:0000313" key="2">
    <source>
        <dbReference type="EMBL" id="TFY65915.1"/>
    </source>
</evidence>
<feature type="transmembrane region" description="Helical" evidence="1">
    <location>
        <begin position="491"/>
        <end position="513"/>
    </location>
</feature>
<feature type="transmembrane region" description="Helical" evidence="1">
    <location>
        <begin position="549"/>
        <end position="569"/>
    </location>
</feature>
<reference evidence="2 3" key="1">
    <citation type="submission" date="2019-02" db="EMBL/GenBank/DDBJ databases">
        <title>Genome sequencing of the rare red list fungi Dentipellis fragilis.</title>
        <authorList>
            <person name="Buettner E."/>
            <person name="Kellner H."/>
        </authorList>
    </citation>
    <scope>NUCLEOTIDE SEQUENCE [LARGE SCALE GENOMIC DNA]</scope>
    <source>
        <strain evidence="2 3">DSM 105465</strain>
    </source>
</reference>
<evidence type="ECO:0000256" key="1">
    <source>
        <dbReference type="SAM" id="Phobius"/>
    </source>
</evidence>
<feature type="transmembrane region" description="Helical" evidence="1">
    <location>
        <begin position="138"/>
        <end position="160"/>
    </location>
</feature>
<feature type="transmembrane region" description="Helical" evidence="1">
    <location>
        <begin position="590"/>
        <end position="620"/>
    </location>
</feature>
<dbReference type="EMBL" id="SEOQ01000296">
    <property type="protein sequence ID" value="TFY65915.1"/>
    <property type="molecule type" value="Genomic_DNA"/>
</dbReference>
<feature type="transmembrane region" description="Helical" evidence="1">
    <location>
        <begin position="45"/>
        <end position="66"/>
    </location>
</feature>
<feature type="transmembrane region" description="Helical" evidence="1">
    <location>
        <begin position="394"/>
        <end position="412"/>
    </location>
</feature>
<evidence type="ECO:0000313" key="3">
    <source>
        <dbReference type="Proteomes" id="UP000298327"/>
    </source>
</evidence>
<feature type="transmembrane region" description="Helical" evidence="1">
    <location>
        <begin position="20"/>
        <end position="38"/>
    </location>
</feature>
<feature type="transmembrane region" description="Helical" evidence="1">
    <location>
        <begin position="465"/>
        <end position="484"/>
    </location>
</feature>
<keyword evidence="1" id="KW-0472">Membrane</keyword>
<organism evidence="2 3">
    <name type="scientific">Dentipellis fragilis</name>
    <dbReference type="NCBI Taxonomy" id="205917"/>
    <lineage>
        <taxon>Eukaryota</taxon>
        <taxon>Fungi</taxon>
        <taxon>Dikarya</taxon>
        <taxon>Basidiomycota</taxon>
        <taxon>Agaricomycotina</taxon>
        <taxon>Agaricomycetes</taxon>
        <taxon>Russulales</taxon>
        <taxon>Hericiaceae</taxon>
        <taxon>Dentipellis</taxon>
    </lineage>
</organism>
<feature type="transmembrane region" description="Helical" evidence="1">
    <location>
        <begin position="370"/>
        <end position="387"/>
    </location>
</feature>
<feature type="transmembrane region" description="Helical" evidence="1">
    <location>
        <begin position="266"/>
        <end position="284"/>
    </location>
</feature>
<name>A0A4Y9YU33_9AGAM</name>
<dbReference type="AlphaFoldDB" id="A0A4Y9YU33"/>
<keyword evidence="1" id="KW-1133">Transmembrane helix</keyword>
<keyword evidence="1" id="KW-0812">Transmembrane</keyword>
<sequence>MDSCGDEWYKTQIGGLWAETVLFGLNCALFGGAIYVLTRVKRNKCYLATSIAIFTLCTAVVIIDFLRVVLTRITTSTSDVIDGTAVACSASSDERGREARIANLGTMLVDLFFALALFIADGLMIFRCYVLWGYRKRFALPMLPILLAMLAAVYCDATIYRLTGKPKTSAGLSDEWIRISNLDTVVAEAGYALTLATNLITTILISWRIFSVKRELEKVSGRKSGAVYASTLTMIIESGAILSAFFLVTFVSYFVAPLYLITSNGATLQLVGIAPVLIIIRVGLGSSFEAKHATVHMSDGSPGQMLGPNTTTIHFATRGSTTQMDSETEMQGIGEPDVVLGSFLLISKLSTPSGVHVAGGDLDSHKVETFLYGLYTLLFAGSIYVLVYRRPHRYYLLTTTTLFALCSTFMFIDFVKLLETPDFTTNTFYAGYSSISCPSTSPENHVNIRLTETVFTDLLVTIQDGLSALAQVIAHGLLIYRCLIIWDRKKWVVMPSSVCLFATTVLNLLDIYYDVEIYRFRHVILRSDPSPPQLAKVQRMNSVLAEASFALGLATNTLTTVLIVIRVWLSTRELERTLGRRVGIRYRSAILMVVESGALYSLSLLIFLIVNVLSPTYLAIPNNAMQQLMVGSRAMAQRNSPNMILAQGIAPTLIIVRVGMRKSVEVSRDIPRFSNVDELLTPASHTGHFPVYPAETGTVKNHFATATEAASI</sequence>
<dbReference type="Proteomes" id="UP000298327">
    <property type="component" value="Unassembled WGS sequence"/>
</dbReference>
<feature type="transmembrane region" description="Helical" evidence="1">
    <location>
        <begin position="338"/>
        <end position="358"/>
    </location>
</feature>
<proteinExistence type="predicted"/>
<keyword evidence="3" id="KW-1185">Reference proteome</keyword>
<feature type="transmembrane region" description="Helical" evidence="1">
    <location>
        <begin position="189"/>
        <end position="210"/>
    </location>
</feature>